<dbReference type="Pfam" id="PF00625">
    <property type="entry name" value="Guanylate_kin"/>
    <property type="match status" value="1"/>
</dbReference>
<dbReference type="InterPro" id="IPR012699">
    <property type="entry name" value="PhnN"/>
</dbReference>
<comment type="similarity">
    <text evidence="6">Belongs to the ribose 1,5-bisphosphokinase family.</text>
</comment>
<evidence type="ECO:0000256" key="5">
    <source>
        <dbReference type="ARBA" id="ARBA00022840"/>
    </source>
</evidence>
<dbReference type="PROSITE" id="PS50052">
    <property type="entry name" value="GUANYLATE_KINASE_2"/>
    <property type="match status" value="1"/>
</dbReference>
<evidence type="ECO:0000256" key="6">
    <source>
        <dbReference type="HAMAP-Rule" id="MF_00836"/>
    </source>
</evidence>
<feature type="domain" description="Guanylate kinase-like" evidence="7">
    <location>
        <begin position="10"/>
        <end position="186"/>
    </location>
</feature>
<dbReference type="Gene3D" id="3.40.50.300">
    <property type="entry name" value="P-loop containing nucleotide triphosphate hydrolases"/>
    <property type="match status" value="1"/>
</dbReference>
<proteinExistence type="inferred from homology"/>
<protein>
    <recommendedName>
        <fullName evidence="6">Ribose 1,5-bisphosphate phosphokinase PhnN</fullName>
        <ecNumber evidence="6">2.7.4.23</ecNumber>
    </recommendedName>
    <alternativeName>
        <fullName evidence="6">Ribose 1,5-bisphosphokinase</fullName>
    </alternativeName>
</protein>
<dbReference type="GO" id="GO:0019634">
    <property type="term" value="P:organic phosphonate metabolic process"/>
    <property type="evidence" value="ECO:0007669"/>
    <property type="project" value="UniProtKB-UniRule"/>
</dbReference>
<dbReference type="EC" id="2.7.4.23" evidence="6"/>
<accession>A0A936YM55</accession>
<gene>
    <name evidence="6 8" type="primary">phnN</name>
    <name evidence="8" type="ORF">JJB09_12915</name>
</gene>
<keyword evidence="3 6" id="KW-0808">Transferase</keyword>
<name>A0A936YM55_9HYPH</name>
<dbReference type="InterPro" id="IPR008145">
    <property type="entry name" value="GK/Ca_channel_bsu"/>
</dbReference>
<evidence type="ECO:0000259" key="7">
    <source>
        <dbReference type="PROSITE" id="PS50052"/>
    </source>
</evidence>
<dbReference type="Proteomes" id="UP000633219">
    <property type="component" value="Unassembled WGS sequence"/>
</dbReference>
<comment type="caution">
    <text evidence="8">The sequence shown here is derived from an EMBL/GenBank/DDBJ whole genome shotgun (WGS) entry which is preliminary data.</text>
</comment>
<dbReference type="SMART" id="SM00072">
    <property type="entry name" value="GuKc"/>
    <property type="match status" value="1"/>
</dbReference>
<dbReference type="EMBL" id="JAEQNC010000006">
    <property type="protein sequence ID" value="MBL0372928.1"/>
    <property type="molecule type" value="Genomic_DNA"/>
</dbReference>
<feature type="binding site" evidence="6">
    <location>
        <begin position="17"/>
        <end position="24"/>
    </location>
    <ligand>
        <name>ATP</name>
        <dbReference type="ChEBI" id="CHEBI:30616"/>
    </ligand>
</feature>
<dbReference type="SUPFAM" id="SSF52540">
    <property type="entry name" value="P-loop containing nucleoside triphosphate hydrolases"/>
    <property type="match status" value="1"/>
</dbReference>
<dbReference type="PANTHER" id="PTHR23117:SF8">
    <property type="entry name" value="RIBOSE 1,5-BISPHOSPHATE PHOSPHOKINASE PHNN"/>
    <property type="match status" value="1"/>
</dbReference>
<comment type="catalytic activity">
    <reaction evidence="1 6">
        <text>alpha-D-ribose 1,5-bisphosphate + ATP = 5-phospho-alpha-D-ribose 1-diphosphate + ADP</text>
        <dbReference type="Rhea" id="RHEA:20109"/>
        <dbReference type="ChEBI" id="CHEBI:30616"/>
        <dbReference type="ChEBI" id="CHEBI:58017"/>
        <dbReference type="ChEBI" id="CHEBI:68688"/>
        <dbReference type="ChEBI" id="CHEBI:456216"/>
        <dbReference type="EC" id="2.7.4.23"/>
    </reaction>
</comment>
<dbReference type="GO" id="GO:0005829">
    <property type="term" value="C:cytosol"/>
    <property type="evidence" value="ECO:0007669"/>
    <property type="project" value="TreeGrafter"/>
</dbReference>
<evidence type="ECO:0000313" key="8">
    <source>
        <dbReference type="EMBL" id="MBL0372928.1"/>
    </source>
</evidence>
<evidence type="ECO:0000313" key="9">
    <source>
        <dbReference type="Proteomes" id="UP000633219"/>
    </source>
</evidence>
<dbReference type="InterPro" id="IPR027417">
    <property type="entry name" value="P-loop_NTPase"/>
</dbReference>
<dbReference type="GO" id="GO:0033863">
    <property type="term" value="F:ribose 1,5-bisphosphate phosphokinase activity"/>
    <property type="evidence" value="ECO:0007669"/>
    <property type="project" value="UniProtKB-UniRule"/>
</dbReference>
<dbReference type="NCBIfam" id="TIGR02322">
    <property type="entry name" value="phosphon_PhnN"/>
    <property type="match status" value="1"/>
</dbReference>
<evidence type="ECO:0000256" key="3">
    <source>
        <dbReference type="ARBA" id="ARBA00022679"/>
    </source>
</evidence>
<comment type="pathway">
    <text evidence="2 6">Metabolic intermediate biosynthesis; 5-phospho-alpha-D-ribose 1-diphosphate biosynthesis; 5-phospho-alpha-D-ribose 1-diphosphate from D-ribose 5-phosphate (route II): step 3/3.</text>
</comment>
<dbReference type="GO" id="GO:0005524">
    <property type="term" value="F:ATP binding"/>
    <property type="evidence" value="ECO:0007669"/>
    <property type="project" value="UniProtKB-KW"/>
</dbReference>
<keyword evidence="5 6" id="KW-0067">ATP-binding</keyword>
<evidence type="ECO:0000256" key="4">
    <source>
        <dbReference type="ARBA" id="ARBA00022741"/>
    </source>
</evidence>
<keyword evidence="4 6" id="KW-0547">Nucleotide-binding</keyword>
<evidence type="ECO:0000256" key="1">
    <source>
        <dbReference type="ARBA" id="ARBA00000373"/>
    </source>
</evidence>
<evidence type="ECO:0000256" key="2">
    <source>
        <dbReference type="ARBA" id="ARBA00005069"/>
    </source>
</evidence>
<sequence>MNSDDTSAAGTMVVVVGPSGAGKDSLMDYARQRLRDNDAYQFVQRCITRDSAAGGEDHQPVTIDEFEDMRRQGRFAVSWGAHELFYGIPAQSLEEVQRGRTLIANGSRIAIPEFRKVYPNLVVVSITADRAVIAKRLMARGRETAEEIERRLNRAADAWETDCEIVAIDNSTSLESAGERFVSALLAIAGVRVPETVAE</sequence>
<keyword evidence="9" id="KW-1185">Reference proteome</keyword>
<dbReference type="RefSeq" id="WP_201658489.1">
    <property type="nucleotide sequence ID" value="NZ_JAEQNC010000006.1"/>
</dbReference>
<dbReference type="PANTHER" id="PTHR23117">
    <property type="entry name" value="GUANYLATE KINASE-RELATED"/>
    <property type="match status" value="1"/>
</dbReference>
<organism evidence="8 9">
    <name type="scientific">Rhizobium setariae</name>
    <dbReference type="NCBI Taxonomy" id="2801340"/>
    <lineage>
        <taxon>Bacteria</taxon>
        <taxon>Pseudomonadati</taxon>
        <taxon>Pseudomonadota</taxon>
        <taxon>Alphaproteobacteria</taxon>
        <taxon>Hyphomicrobiales</taxon>
        <taxon>Rhizobiaceae</taxon>
        <taxon>Rhizobium/Agrobacterium group</taxon>
        <taxon>Rhizobium</taxon>
    </lineage>
</organism>
<dbReference type="AlphaFoldDB" id="A0A936YM55"/>
<reference evidence="8" key="1">
    <citation type="submission" date="2021-01" db="EMBL/GenBank/DDBJ databases">
        <title>Rhizobium sp. strain KVB221 16S ribosomal RNA gene Genome sequencing and assembly.</title>
        <authorList>
            <person name="Kang M."/>
        </authorList>
    </citation>
    <scope>NUCLEOTIDE SEQUENCE</scope>
    <source>
        <strain evidence="8">KVB221</strain>
    </source>
</reference>
<comment type="function">
    <text evidence="6">Catalyzes the phosphorylation of ribose 1,5-bisphosphate to 5-phospho-D-ribosyl alpha-1-diphosphate (PRPP).</text>
</comment>
<dbReference type="GO" id="GO:0006015">
    <property type="term" value="P:5-phosphoribose 1-diphosphate biosynthetic process"/>
    <property type="evidence" value="ECO:0007669"/>
    <property type="project" value="UniProtKB-UniRule"/>
</dbReference>
<dbReference type="InterPro" id="IPR008144">
    <property type="entry name" value="Guanylate_kin-like_dom"/>
</dbReference>
<dbReference type="HAMAP" id="MF_00836">
    <property type="entry name" value="PhnN"/>
    <property type="match status" value="1"/>
</dbReference>